<name>A0A4R1HP93_PSEEN</name>
<dbReference type="RefSeq" id="WP_132430897.1">
    <property type="nucleotide sequence ID" value="NZ_SMFZ01000002.1"/>
</dbReference>
<dbReference type="InterPro" id="IPR050091">
    <property type="entry name" value="PKS_NRPS_Biosynth_Enz"/>
</dbReference>
<organism evidence="5 6">
    <name type="scientific">Pseudonocardia endophytica</name>
    <dbReference type="NCBI Taxonomy" id="401976"/>
    <lineage>
        <taxon>Bacteria</taxon>
        <taxon>Bacillati</taxon>
        <taxon>Actinomycetota</taxon>
        <taxon>Actinomycetes</taxon>
        <taxon>Pseudonocardiales</taxon>
        <taxon>Pseudonocardiaceae</taxon>
        <taxon>Pseudonocardia</taxon>
    </lineage>
</organism>
<dbReference type="Gene3D" id="3.40.366.10">
    <property type="entry name" value="Malonyl-Coenzyme A Acyl Carrier Protein, domain 2"/>
    <property type="match status" value="1"/>
</dbReference>
<reference evidence="5 6" key="1">
    <citation type="submission" date="2019-03" db="EMBL/GenBank/DDBJ databases">
        <title>Sequencing the genomes of 1000 actinobacteria strains.</title>
        <authorList>
            <person name="Klenk H.-P."/>
        </authorList>
    </citation>
    <scope>NUCLEOTIDE SEQUENCE [LARGE SCALE GENOMIC DNA]</scope>
    <source>
        <strain evidence="5 6">DSM 44969</strain>
    </source>
</reference>
<dbReference type="GO" id="GO:0005737">
    <property type="term" value="C:cytoplasm"/>
    <property type="evidence" value="ECO:0007669"/>
    <property type="project" value="TreeGrafter"/>
</dbReference>
<keyword evidence="5" id="KW-0808">Transferase</keyword>
<dbReference type="InterPro" id="IPR016036">
    <property type="entry name" value="Malonyl_transacylase_ACP-bd"/>
</dbReference>
<dbReference type="PANTHER" id="PTHR43775">
    <property type="entry name" value="FATTY ACID SYNTHASE"/>
    <property type="match status" value="1"/>
</dbReference>
<keyword evidence="2" id="KW-0597">Phosphoprotein</keyword>
<dbReference type="InterPro" id="IPR016035">
    <property type="entry name" value="Acyl_Trfase/lysoPLipase"/>
</dbReference>
<evidence type="ECO:0000256" key="3">
    <source>
        <dbReference type="SAM" id="MobiDB-lite"/>
    </source>
</evidence>
<dbReference type="SMART" id="SM00827">
    <property type="entry name" value="PKS_AT"/>
    <property type="match status" value="1"/>
</dbReference>
<comment type="caution">
    <text evidence="5">The sequence shown here is derived from an EMBL/GenBank/DDBJ whole genome shotgun (WGS) entry which is preliminary data.</text>
</comment>
<feature type="domain" description="Malonyl-CoA:ACP transacylase (MAT)" evidence="4">
    <location>
        <begin position="13"/>
        <end position="307"/>
    </location>
</feature>
<keyword evidence="1" id="KW-0596">Phosphopantetheine</keyword>
<dbReference type="Proteomes" id="UP000295560">
    <property type="component" value="Unassembled WGS sequence"/>
</dbReference>
<dbReference type="Pfam" id="PF00698">
    <property type="entry name" value="Acyl_transf_1"/>
    <property type="match status" value="1"/>
</dbReference>
<protein>
    <submittedName>
        <fullName evidence="5">Acyl transferase family protein</fullName>
    </submittedName>
</protein>
<dbReference type="PANTHER" id="PTHR43775:SF37">
    <property type="entry name" value="SI:DKEY-61P9.11"/>
    <property type="match status" value="1"/>
</dbReference>
<dbReference type="GO" id="GO:0005886">
    <property type="term" value="C:plasma membrane"/>
    <property type="evidence" value="ECO:0007669"/>
    <property type="project" value="TreeGrafter"/>
</dbReference>
<evidence type="ECO:0000313" key="6">
    <source>
        <dbReference type="Proteomes" id="UP000295560"/>
    </source>
</evidence>
<dbReference type="AlphaFoldDB" id="A0A4R1HP93"/>
<evidence type="ECO:0000256" key="2">
    <source>
        <dbReference type="ARBA" id="ARBA00022553"/>
    </source>
</evidence>
<dbReference type="SUPFAM" id="SSF52151">
    <property type="entry name" value="FabD/lysophospholipase-like"/>
    <property type="match status" value="1"/>
</dbReference>
<feature type="compositionally biased region" description="Basic and acidic residues" evidence="3">
    <location>
        <begin position="308"/>
        <end position="322"/>
    </location>
</feature>
<accession>A0A4R1HP93</accession>
<dbReference type="OrthoDB" id="4726421at2"/>
<gene>
    <name evidence="5" type="ORF">EV378_6210</name>
</gene>
<dbReference type="GO" id="GO:0071770">
    <property type="term" value="P:DIM/DIP cell wall layer assembly"/>
    <property type="evidence" value="ECO:0007669"/>
    <property type="project" value="TreeGrafter"/>
</dbReference>
<dbReference type="GO" id="GO:0006633">
    <property type="term" value="P:fatty acid biosynthetic process"/>
    <property type="evidence" value="ECO:0007669"/>
    <property type="project" value="TreeGrafter"/>
</dbReference>
<keyword evidence="6" id="KW-1185">Reference proteome</keyword>
<sequence length="332" mass="35138">MSTTETTLPVVLAFPGQGAQHPRMAAGLYGHDEVFTGAMDAAFDGLGPDVGPRVRDEWLAATPSADFADVTVAQPLLYAVNHALGRMVLSWGVRPVALFGHSVGEMVAATLAGVIPVEDGVELMRTRQHQFASTPAGGMLAVAASVADVEDVLEGDVHLAAVNAPRQLLLAGESGPLDRAARTLRERGVTCVPAEARQAFHSPVVAGAVEQSRPDWRRASLRAPQTPVYSAYTGSPIGLDEALDPDFWARQPGETVMFASILDQVLADHDCLVVEAGPGRSLATLAMRHPAVRAGRSEVLAVLPERHRGDDADRSCVEDARRRLTGPSTRAA</sequence>
<evidence type="ECO:0000256" key="1">
    <source>
        <dbReference type="ARBA" id="ARBA00022450"/>
    </source>
</evidence>
<proteinExistence type="predicted"/>
<dbReference type="EMBL" id="SMFZ01000002">
    <property type="protein sequence ID" value="TCK22210.1"/>
    <property type="molecule type" value="Genomic_DNA"/>
</dbReference>
<feature type="region of interest" description="Disordered" evidence="3">
    <location>
        <begin position="308"/>
        <end position="332"/>
    </location>
</feature>
<dbReference type="InterPro" id="IPR001227">
    <property type="entry name" value="Ac_transferase_dom_sf"/>
</dbReference>
<dbReference type="SUPFAM" id="SSF55048">
    <property type="entry name" value="Probable ACP-binding domain of malonyl-CoA ACP transacylase"/>
    <property type="match status" value="1"/>
</dbReference>
<dbReference type="GO" id="GO:0004312">
    <property type="term" value="F:fatty acid synthase activity"/>
    <property type="evidence" value="ECO:0007669"/>
    <property type="project" value="TreeGrafter"/>
</dbReference>
<evidence type="ECO:0000259" key="4">
    <source>
        <dbReference type="SMART" id="SM00827"/>
    </source>
</evidence>
<evidence type="ECO:0000313" key="5">
    <source>
        <dbReference type="EMBL" id="TCK22210.1"/>
    </source>
</evidence>
<dbReference type="InterPro" id="IPR014043">
    <property type="entry name" value="Acyl_transferase_dom"/>
</dbReference>